<feature type="region of interest" description="Disordered" evidence="1">
    <location>
        <begin position="340"/>
        <end position="361"/>
    </location>
</feature>
<feature type="transmembrane region" description="Helical" evidence="2">
    <location>
        <begin position="264"/>
        <end position="285"/>
    </location>
</feature>
<dbReference type="GO" id="GO:0016747">
    <property type="term" value="F:acyltransferase activity, transferring groups other than amino-acyl groups"/>
    <property type="evidence" value="ECO:0007669"/>
    <property type="project" value="InterPro"/>
</dbReference>
<feature type="transmembrane region" description="Helical" evidence="2">
    <location>
        <begin position="297"/>
        <end position="320"/>
    </location>
</feature>
<keyword evidence="2" id="KW-1133">Transmembrane helix</keyword>
<feature type="transmembrane region" description="Helical" evidence="2">
    <location>
        <begin position="211"/>
        <end position="228"/>
    </location>
</feature>
<keyword evidence="2" id="KW-0812">Transmembrane</keyword>
<keyword evidence="4" id="KW-0012">Acyltransferase</keyword>
<feature type="transmembrane region" description="Helical" evidence="2">
    <location>
        <begin position="7"/>
        <end position="26"/>
    </location>
</feature>
<feature type="transmembrane region" description="Helical" evidence="2">
    <location>
        <begin position="79"/>
        <end position="98"/>
    </location>
</feature>
<accession>A0A849HVZ4</accession>
<feature type="transmembrane region" description="Helical" evidence="2">
    <location>
        <begin position="234"/>
        <end position="252"/>
    </location>
</feature>
<dbReference type="RefSeq" id="WP_171216748.1">
    <property type="nucleotide sequence ID" value="NZ_JABEPP010000001.1"/>
</dbReference>
<keyword evidence="5" id="KW-1185">Reference proteome</keyword>
<gene>
    <name evidence="4" type="ORF">HJG44_02540</name>
</gene>
<feature type="domain" description="Acyltransferase 3" evidence="3">
    <location>
        <begin position="3"/>
        <end position="318"/>
    </location>
</feature>
<evidence type="ECO:0000313" key="4">
    <source>
        <dbReference type="EMBL" id="NNM71272.1"/>
    </source>
</evidence>
<dbReference type="PANTHER" id="PTHR23028">
    <property type="entry name" value="ACETYLTRANSFERASE"/>
    <property type="match status" value="1"/>
</dbReference>
<dbReference type="InterPro" id="IPR002656">
    <property type="entry name" value="Acyl_transf_3_dom"/>
</dbReference>
<dbReference type="GO" id="GO:0000271">
    <property type="term" value="P:polysaccharide biosynthetic process"/>
    <property type="evidence" value="ECO:0007669"/>
    <property type="project" value="TreeGrafter"/>
</dbReference>
<evidence type="ECO:0000256" key="2">
    <source>
        <dbReference type="SAM" id="Phobius"/>
    </source>
</evidence>
<dbReference type="EMBL" id="JABEPP010000001">
    <property type="protein sequence ID" value="NNM71272.1"/>
    <property type="molecule type" value="Genomic_DNA"/>
</dbReference>
<dbReference type="Pfam" id="PF01757">
    <property type="entry name" value="Acyl_transf_3"/>
    <property type="match status" value="1"/>
</dbReference>
<proteinExistence type="predicted"/>
<organism evidence="4 5">
    <name type="scientific">Enterovirga aerilata</name>
    <dbReference type="NCBI Taxonomy" id="2730920"/>
    <lineage>
        <taxon>Bacteria</taxon>
        <taxon>Pseudomonadati</taxon>
        <taxon>Pseudomonadota</taxon>
        <taxon>Alphaproteobacteria</taxon>
        <taxon>Hyphomicrobiales</taxon>
        <taxon>Methylobacteriaceae</taxon>
        <taxon>Enterovirga</taxon>
    </lineage>
</organism>
<dbReference type="Proteomes" id="UP000564885">
    <property type="component" value="Unassembled WGS sequence"/>
</dbReference>
<dbReference type="InterPro" id="IPR050879">
    <property type="entry name" value="Acyltransferase_3"/>
</dbReference>
<evidence type="ECO:0000256" key="1">
    <source>
        <dbReference type="SAM" id="MobiDB-lite"/>
    </source>
</evidence>
<sequence length="361" mass="38772">MILSLQYLRGLAALAVVYFHIETQIVRIGGEIAPFGSLGRFGVDVFFVISGIVMWITTVRSQPTATEFLARRMARIAPLYWALTLAVVAVALLAPGAMRSTVVDGPHMIASLLFLPWPHPLGHGLSPVLIPGWTLLYELAFYLVFSQCLRTDEKRRPWTVLAILSAIAALGFAPDLPDAIRFYSDPIILEFGAGVVIGWLFTTAARPSRALSLLCLASGLMLAILFTVRPVPLHVLAIGGPVALIVAAFVLWEKSNGVPEIPSLNWLGGVSYSLYLTHILVLPVVRAIWSGFGISSGAVASAAFYVVSIVSSLVVAHLVWKFVEMPLTRLAQGLLSADRGRVGRSGGLAPERTAPAAQSQA</sequence>
<feature type="transmembrane region" description="Helical" evidence="2">
    <location>
        <begin position="157"/>
        <end position="174"/>
    </location>
</feature>
<feature type="transmembrane region" description="Helical" evidence="2">
    <location>
        <begin position="124"/>
        <end position="145"/>
    </location>
</feature>
<keyword evidence="2" id="KW-0472">Membrane</keyword>
<dbReference type="AlphaFoldDB" id="A0A849HVZ4"/>
<reference evidence="4 5" key="1">
    <citation type="submission" date="2020-04" db="EMBL/GenBank/DDBJ databases">
        <title>Enterovirga sp. isolate from soil.</title>
        <authorList>
            <person name="Chea S."/>
            <person name="Kim D.-U."/>
        </authorList>
    </citation>
    <scope>NUCLEOTIDE SEQUENCE [LARGE SCALE GENOMIC DNA]</scope>
    <source>
        <strain evidence="4 5">DB1703</strain>
    </source>
</reference>
<feature type="transmembrane region" description="Helical" evidence="2">
    <location>
        <begin position="38"/>
        <end position="58"/>
    </location>
</feature>
<keyword evidence="4" id="KW-0808">Transferase</keyword>
<comment type="caution">
    <text evidence="4">The sequence shown here is derived from an EMBL/GenBank/DDBJ whole genome shotgun (WGS) entry which is preliminary data.</text>
</comment>
<evidence type="ECO:0000313" key="5">
    <source>
        <dbReference type="Proteomes" id="UP000564885"/>
    </source>
</evidence>
<dbReference type="PANTHER" id="PTHR23028:SF131">
    <property type="entry name" value="BLR2367 PROTEIN"/>
    <property type="match status" value="1"/>
</dbReference>
<dbReference type="GO" id="GO:0016020">
    <property type="term" value="C:membrane"/>
    <property type="evidence" value="ECO:0007669"/>
    <property type="project" value="TreeGrafter"/>
</dbReference>
<name>A0A849HVZ4_9HYPH</name>
<protein>
    <submittedName>
        <fullName evidence="4">Acyltransferase</fullName>
    </submittedName>
</protein>
<evidence type="ECO:0000259" key="3">
    <source>
        <dbReference type="Pfam" id="PF01757"/>
    </source>
</evidence>
<feature type="transmembrane region" description="Helical" evidence="2">
    <location>
        <begin position="186"/>
        <end position="204"/>
    </location>
</feature>